<dbReference type="InterPro" id="IPR000055">
    <property type="entry name" value="Restrct_endonuc_typeI_TRD"/>
</dbReference>
<keyword evidence="2" id="KW-0680">Restriction system</keyword>
<dbReference type="CDD" id="cd17278">
    <property type="entry name" value="RMtype1_S_LdeBORF1052P-TRD2-CR2"/>
    <property type="match status" value="1"/>
</dbReference>
<evidence type="ECO:0000313" key="6">
    <source>
        <dbReference type="Proteomes" id="UP000254867"/>
    </source>
</evidence>
<sequence length="472" mass="53833">MSDWKEYTLEELCDFQNGFAFKNSDYVDSSENTNEVFRMGYINRGGGFKEDTTPVFVPQNYPKNLDKFILKLNDITIAMTDMKNSMALLGYCARISHNNRFVLNQRVGRIRVVRNDILDPIYLYYYLNSSRQIDYLRANANSGVQVNLGTDTIKKSILKIPSIEKQREIANILVALDQKIELNTQINQTLEQIAQALFKSWFVDFDPVRAKVQALSDGLSLEQSELAAMQAISGKTPEELTALSQTQPDRYAELAETAKAFPCEMVEVDGVEMPKGWEVKPLPEIIDFLEGPGIRNWQYTEEEDGIKFINIRCIQNGDLTLTTANKITKEEAFGKYKHFQLEEDNIVVSTSGTLGRFAFVRKEHLPLSLNTSVIRFRPIKNKSSLGFIAGFVENQLQHELEIRASGSAQRNFGPTHLKQISLLVPDFKLLELHQKYASSLFEKRKQLLSEIDVLKDTRDLLLPRLLNGEIQL</sequence>
<gene>
    <name evidence="5" type="ORF">NCTC10794_01895</name>
</gene>
<proteinExistence type="inferred from homology"/>
<reference evidence="5 6" key="1">
    <citation type="submission" date="2018-06" db="EMBL/GenBank/DDBJ databases">
        <authorList>
            <consortium name="Pathogen Informatics"/>
            <person name="Doyle S."/>
        </authorList>
    </citation>
    <scope>NUCLEOTIDE SEQUENCE [LARGE SCALE GENOMIC DNA]</scope>
    <source>
        <strain evidence="5 6">NCTC10794</strain>
    </source>
</reference>
<comment type="similarity">
    <text evidence="1">Belongs to the type-I restriction system S methylase family.</text>
</comment>
<dbReference type="GO" id="GO:0009307">
    <property type="term" value="P:DNA restriction-modification system"/>
    <property type="evidence" value="ECO:0007669"/>
    <property type="project" value="UniProtKB-KW"/>
</dbReference>
<dbReference type="SUPFAM" id="SSF116734">
    <property type="entry name" value="DNA methylase specificity domain"/>
    <property type="match status" value="2"/>
</dbReference>
<dbReference type="GO" id="GO:0003677">
    <property type="term" value="F:DNA binding"/>
    <property type="evidence" value="ECO:0007669"/>
    <property type="project" value="UniProtKB-KW"/>
</dbReference>
<evidence type="ECO:0000256" key="2">
    <source>
        <dbReference type="ARBA" id="ARBA00022747"/>
    </source>
</evidence>
<dbReference type="EMBL" id="UGHH01000002">
    <property type="protein sequence ID" value="STO64817.1"/>
    <property type="molecule type" value="Genomic_DNA"/>
</dbReference>
<dbReference type="Gene3D" id="3.90.220.20">
    <property type="entry name" value="DNA methylase specificity domains"/>
    <property type="match status" value="2"/>
</dbReference>
<protein>
    <submittedName>
        <fullName evidence="5">Putative type I restriction enzyme HindVIIP specificity protein</fullName>
    </submittedName>
</protein>
<dbReference type="RefSeq" id="WP_119223105.1">
    <property type="nucleotide sequence ID" value="NZ_UGHH01000002.1"/>
</dbReference>
<accession>A0A377I4C6</accession>
<organism evidence="5 6">
    <name type="scientific">Haemophilus parahaemolyticus</name>
    <dbReference type="NCBI Taxonomy" id="735"/>
    <lineage>
        <taxon>Bacteria</taxon>
        <taxon>Pseudomonadati</taxon>
        <taxon>Pseudomonadota</taxon>
        <taxon>Gammaproteobacteria</taxon>
        <taxon>Pasteurellales</taxon>
        <taxon>Pasteurellaceae</taxon>
        <taxon>Haemophilus</taxon>
    </lineage>
</organism>
<dbReference type="PANTHER" id="PTHR30408:SF13">
    <property type="entry name" value="TYPE I RESTRICTION ENZYME HINDI SPECIFICITY SUBUNIT"/>
    <property type="match status" value="1"/>
</dbReference>
<dbReference type="Pfam" id="PF01420">
    <property type="entry name" value="Methylase_S"/>
    <property type="match status" value="2"/>
</dbReference>
<dbReference type="PANTHER" id="PTHR30408">
    <property type="entry name" value="TYPE-1 RESTRICTION ENZYME ECOKI SPECIFICITY PROTEIN"/>
    <property type="match status" value="1"/>
</dbReference>
<dbReference type="InterPro" id="IPR044946">
    <property type="entry name" value="Restrct_endonuc_typeI_TRD_sf"/>
</dbReference>
<feature type="domain" description="Type I restriction modification DNA specificity" evidence="4">
    <location>
        <begin position="1"/>
        <end position="192"/>
    </location>
</feature>
<evidence type="ECO:0000256" key="1">
    <source>
        <dbReference type="ARBA" id="ARBA00010923"/>
    </source>
</evidence>
<evidence type="ECO:0000256" key="3">
    <source>
        <dbReference type="ARBA" id="ARBA00023125"/>
    </source>
</evidence>
<dbReference type="AlphaFoldDB" id="A0A377I4C6"/>
<name>A0A377I4C6_HAEPH</name>
<keyword evidence="3" id="KW-0238">DNA-binding</keyword>
<evidence type="ECO:0000259" key="4">
    <source>
        <dbReference type="Pfam" id="PF01420"/>
    </source>
</evidence>
<evidence type="ECO:0000313" key="5">
    <source>
        <dbReference type="EMBL" id="STO64817.1"/>
    </source>
</evidence>
<feature type="domain" description="Type I restriction modification DNA specificity" evidence="4">
    <location>
        <begin position="274"/>
        <end position="426"/>
    </location>
</feature>
<dbReference type="Proteomes" id="UP000254867">
    <property type="component" value="Unassembled WGS sequence"/>
</dbReference>
<dbReference type="InterPro" id="IPR052021">
    <property type="entry name" value="Type-I_RS_S_subunit"/>
</dbReference>